<dbReference type="AlphaFoldDB" id="A0A564Y188"/>
<sequence length="56" mass="6495">MVYQKRLLRTLVHSHTLHFAKFCSDRSIIQLRRSLAMLGQFTAAAEFRGQDLRTAC</sequence>
<gene>
    <name evidence="1" type="ORF">WMSIL1_LOCUS1917</name>
</gene>
<evidence type="ECO:0000313" key="2">
    <source>
        <dbReference type="Proteomes" id="UP000321570"/>
    </source>
</evidence>
<evidence type="ECO:0000313" key="1">
    <source>
        <dbReference type="EMBL" id="VUZ40906.1"/>
    </source>
</evidence>
<dbReference type="EMBL" id="CABIJS010000044">
    <property type="protein sequence ID" value="VUZ40906.1"/>
    <property type="molecule type" value="Genomic_DNA"/>
</dbReference>
<keyword evidence="2" id="KW-1185">Reference proteome</keyword>
<accession>A0A564Y188</accession>
<protein>
    <submittedName>
        <fullName evidence="1">Uncharacterized protein</fullName>
    </submittedName>
</protein>
<reference evidence="1 2" key="1">
    <citation type="submission" date="2019-07" db="EMBL/GenBank/DDBJ databases">
        <authorList>
            <person name="Jastrzebski P J."/>
            <person name="Paukszto L."/>
            <person name="Jastrzebski P J."/>
        </authorList>
    </citation>
    <scope>NUCLEOTIDE SEQUENCE [LARGE SCALE GENOMIC DNA]</scope>
    <source>
        <strain evidence="1 2">WMS-il1</strain>
    </source>
</reference>
<name>A0A564Y188_HYMDI</name>
<proteinExistence type="predicted"/>
<dbReference type="Proteomes" id="UP000321570">
    <property type="component" value="Unassembled WGS sequence"/>
</dbReference>
<organism evidence="1 2">
    <name type="scientific">Hymenolepis diminuta</name>
    <name type="common">Rat tapeworm</name>
    <dbReference type="NCBI Taxonomy" id="6216"/>
    <lineage>
        <taxon>Eukaryota</taxon>
        <taxon>Metazoa</taxon>
        <taxon>Spiralia</taxon>
        <taxon>Lophotrochozoa</taxon>
        <taxon>Platyhelminthes</taxon>
        <taxon>Cestoda</taxon>
        <taxon>Eucestoda</taxon>
        <taxon>Cyclophyllidea</taxon>
        <taxon>Hymenolepididae</taxon>
        <taxon>Hymenolepis</taxon>
    </lineage>
</organism>